<reference evidence="10 11" key="1">
    <citation type="journal article" date="2016" name="Nat. Commun.">
        <title>Ectomycorrhizal ecology is imprinted in the genome of the dominant symbiotic fungus Cenococcum geophilum.</title>
        <authorList>
            <consortium name="DOE Joint Genome Institute"/>
            <person name="Peter M."/>
            <person name="Kohler A."/>
            <person name="Ohm R.A."/>
            <person name="Kuo A."/>
            <person name="Krutzmann J."/>
            <person name="Morin E."/>
            <person name="Arend M."/>
            <person name="Barry K.W."/>
            <person name="Binder M."/>
            <person name="Choi C."/>
            <person name="Clum A."/>
            <person name="Copeland A."/>
            <person name="Grisel N."/>
            <person name="Haridas S."/>
            <person name="Kipfer T."/>
            <person name="LaButti K."/>
            <person name="Lindquist E."/>
            <person name="Lipzen A."/>
            <person name="Maire R."/>
            <person name="Meier B."/>
            <person name="Mihaltcheva S."/>
            <person name="Molinier V."/>
            <person name="Murat C."/>
            <person name="Poggeler S."/>
            <person name="Quandt C.A."/>
            <person name="Sperisen C."/>
            <person name="Tritt A."/>
            <person name="Tisserant E."/>
            <person name="Crous P.W."/>
            <person name="Henrissat B."/>
            <person name="Nehls U."/>
            <person name="Egli S."/>
            <person name="Spatafora J.W."/>
            <person name="Grigoriev I.V."/>
            <person name="Martin F.M."/>
        </authorList>
    </citation>
    <scope>NUCLEOTIDE SEQUENCE [LARGE SCALE GENOMIC DNA]</scope>
    <source>
        <strain evidence="10 11">CBS 459.81</strain>
    </source>
</reference>
<keyword evidence="4" id="KW-0805">Transcription regulation</keyword>
<feature type="compositionally biased region" description="Polar residues" evidence="8">
    <location>
        <begin position="72"/>
        <end position="104"/>
    </location>
</feature>
<keyword evidence="11" id="KW-1185">Reference proteome</keyword>
<dbReference type="Proteomes" id="UP000250266">
    <property type="component" value="Unassembled WGS sequence"/>
</dbReference>
<comment type="subcellular location">
    <subcellularLocation>
        <location evidence="1">Nucleus</location>
    </subcellularLocation>
</comment>
<evidence type="ECO:0000259" key="9">
    <source>
        <dbReference type="PROSITE" id="PS50048"/>
    </source>
</evidence>
<dbReference type="PANTHER" id="PTHR31313:SF81">
    <property type="entry name" value="TY1 ENHANCER ACTIVATOR"/>
    <property type="match status" value="1"/>
</dbReference>
<name>A0A8E2E4V7_9PEZI</name>
<dbReference type="PROSITE" id="PS50048">
    <property type="entry name" value="ZN2_CY6_FUNGAL_2"/>
    <property type="match status" value="1"/>
</dbReference>
<dbReference type="OrthoDB" id="2154091at2759"/>
<dbReference type="GO" id="GO:0003677">
    <property type="term" value="F:DNA binding"/>
    <property type="evidence" value="ECO:0007669"/>
    <property type="project" value="UniProtKB-KW"/>
</dbReference>
<dbReference type="GO" id="GO:0000981">
    <property type="term" value="F:DNA-binding transcription factor activity, RNA polymerase II-specific"/>
    <property type="evidence" value="ECO:0007669"/>
    <property type="project" value="InterPro"/>
</dbReference>
<evidence type="ECO:0000256" key="1">
    <source>
        <dbReference type="ARBA" id="ARBA00004123"/>
    </source>
</evidence>
<evidence type="ECO:0000256" key="4">
    <source>
        <dbReference type="ARBA" id="ARBA00023015"/>
    </source>
</evidence>
<dbReference type="InterPro" id="IPR007219">
    <property type="entry name" value="XnlR_reg_dom"/>
</dbReference>
<evidence type="ECO:0000256" key="8">
    <source>
        <dbReference type="SAM" id="MobiDB-lite"/>
    </source>
</evidence>
<keyword evidence="7" id="KW-0539">Nucleus</keyword>
<dbReference type="InterPro" id="IPR051615">
    <property type="entry name" value="Transcr_Regulatory_Elem"/>
</dbReference>
<feature type="compositionally biased region" description="Polar residues" evidence="8">
    <location>
        <begin position="122"/>
        <end position="152"/>
    </location>
</feature>
<dbReference type="AlphaFoldDB" id="A0A8E2E4V7"/>
<dbReference type="InterPro" id="IPR001138">
    <property type="entry name" value="Zn2Cys6_DnaBD"/>
</dbReference>
<dbReference type="SUPFAM" id="SSF57701">
    <property type="entry name" value="Zn2/Cys6 DNA-binding domain"/>
    <property type="match status" value="1"/>
</dbReference>
<gene>
    <name evidence="10" type="ORF">K432DRAFT_358583</name>
</gene>
<feature type="region of interest" description="Disordered" evidence="8">
    <location>
        <begin position="121"/>
        <end position="173"/>
    </location>
</feature>
<feature type="domain" description="Zn(2)-C6 fungal-type" evidence="9">
    <location>
        <begin position="15"/>
        <end position="47"/>
    </location>
</feature>
<dbReference type="CDD" id="cd12148">
    <property type="entry name" value="fungal_TF_MHR"/>
    <property type="match status" value="1"/>
</dbReference>
<keyword evidence="3" id="KW-0862">Zinc</keyword>
<dbReference type="GO" id="GO:0006351">
    <property type="term" value="P:DNA-templated transcription"/>
    <property type="evidence" value="ECO:0007669"/>
    <property type="project" value="InterPro"/>
</dbReference>
<feature type="region of interest" description="Disordered" evidence="8">
    <location>
        <begin position="72"/>
        <end position="106"/>
    </location>
</feature>
<dbReference type="InterPro" id="IPR036864">
    <property type="entry name" value="Zn2-C6_fun-type_DNA-bd_sf"/>
</dbReference>
<organism evidence="10 11">
    <name type="scientific">Lepidopterella palustris CBS 459.81</name>
    <dbReference type="NCBI Taxonomy" id="1314670"/>
    <lineage>
        <taxon>Eukaryota</taxon>
        <taxon>Fungi</taxon>
        <taxon>Dikarya</taxon>
        <taxon>Ascomycota</taxon>
        <taxon>Pezizomycotina</taxon>
        <taxon>Dothideomycetes</taxon>
        <taxon>Pleosporomycetidae</taxon>
        <taxon>Mytilinidiales</taxon>
        <taxon>Argynnaceae</taxon>
        <taxon>Lepidopterella</taxon>
    </lineage>
</organism>
<accession>A0A8E2E4V7</accession>
<evidence type="ECO:0000256" key="5">
    <source>
        <dbReference type="ARBA" id="ARBA00023125"/>
    </source>
</evidence>
<dbReference type="EMBL" id="KV745128">
    <property type="protein sequence ID" value="OCK77440.1"/>
    <property type="molecule type" value="Genomic_DNA"/>
</dbReference>
<keyword evidence="2" id="KW-0479">Metal-binding</keyword>
<keyword evidence="6" id="KW-0804">Transcription</keyword>
<evidence type="ECO:0000256" key="7">
    <source>
        <dbReference type="ARBA" id="ARBA00023242"/>
    </source>
</evidence>
<dbReference type="PANTHER" id="PTHR31313">
    <property type="entry name" value="TY1 ENHANCER ACTIVATOR"/>
    <property type="match status" value="1"/>
</dbReference>
<keyword evidence="5" id="KW-0238">DNA-binding</keyword>
<dbReference type="CDD" id="cd00067">
    <property type="entry name" value="GAL4"/>
    <property type="match status" value="1"/>
</dbReference>
<evidence type="ECO:0000313" key="11">
    <source>
        <dbReference type="Proteomes" id="UP000250266"/>
    </source>
</evidence>
<evidence type="ECO:0000256" key="3">
    <source>
        <dbReference type="ARBA" id="ARBA00022833"/>
    </source>
</evidence>
<evidence type="ECO:0000256" key="6">
    <source>
        <dbReference type="ARBA" id="ARBA00023163"/>
    </source>
</evidence>
<dbReference type="GO" id="GO:0008270">
    <property type="term" value="F:zinc ion binding"/>
    <property type="evidence" value="ECO:0007669"/>
    <property type="project" value="InterPro"/>
</dbReference>
<evidence type="ECO:0000256" key="2">
    <source>
        <dbReference type="ARBA" id="ARBA00022723"/>
    </source>
</evidence>
<dbReference type="SMART" id="SM00066">
    <property type="entry name" value="GAL4"/>
    <property type="match status" value="1"/>
</dbReference>
<sequence>MSPKRTMSRNRTLSACTTCQSRRVKCMKKPGERQCEQCQRSNLDCVIRPDGRRRQVSSLEVDSLRSRLQSLESMLRSQSGTAPSTSMSPRAQSDQPGTGPSTEWSPGALREASLLNPAESIGKQSTSNHNDYVNPGQAAQPNQYSNSRTHMTFSPDRHESSSGSSSESPLADIMSEGPSKVLIDRLISSNHSVVYDPSSGRLRHSCPIIGFHQFSGMNAGNATPGSREQDRRVERVLRNLSVDTYDHLMECFWSYYDPVMQVVDREIFEEDRKMGGALTYSGFLHICILAMGYRYADVKRPDIQKLTLANKESTLHREAKYLVEFEFEKPGGIPSVQALLILGQLESGSGRDAVGSMYAGLAFRFALDIGLNLDCSTFTKREREFRSFVLRACTAFDRLWAIYLGRSTCLKNSDLSRQVYPDRSQQFQVDYSQATINSEKSVETECFDALLDLLELSANIVELLYSKPSPLQHSEHLFVLAGLDAGLKTWYSQLPESLAWTEKNAETAPLPYFHLHSQYHASSVLLHRPFALYEQSKSETGNSDMFMNSLSTVSRAVCIEHTLKTVQVLSVQFQRFEPIRFPQAQLQHIGTAVAALISAAAVSRDPNERARLLKSLHTLAELARAISPTYIPAELISNVLDNLLKEPGWDYKQVASTEGDEVMKDIANNMPTPRDDLFKNSMVANESTEIDPSLRNVNHESSFTFDRDDALEMLSRFGEGNYDFSSRGALGSALDGLSTPPSQQTEAFEAITRMLYAT</sequence>
<protein>
    <recommendedName>
        <fullName evidence="9">Zn(2)-C6 fungal-type domain-containing protein</fullName>
    </recommendedName>
</protein>
<dbReference type="Gene3D" id="4.10.240.10">
    <property type="entry name" value="Zn(2)-C6 fungal-type DNA-binding domain"/>
    <property type="match status" value="1"/>
</dbReference>
<proteinExistence type="predicted"/>
<dbReference type="Pfam" id="PF04082">
    <property type="entry name" value="Fungal_trans"/>
    <property type="match status" value="1"/>
</dbReference>
<evidence type="ECO:0000313" key="10">
    <source>
        <dbReference type="EMBL" id="OCK77440.1"/>
    </source>
</evidence>
<dbReference type="GO" id="GO:0005634">
    <property type="term" value="C:nucleus"/>
    <property type="evidence" value="ECO:0007669"/>
    <property type="project" value="UniProtKB-SubCell"/>
</dbReference>